<evidence type="ECO:0000313" key="10">
    <source>
        <dbReference type="Proteomes" id="UP001431209"/>
    </source>
</evidence>
<accession>A0AAW2ZII3</accession>
<reference evidence="9 10" key="1">
    <citation type="submission" date="2024-03" db="EMBL/GenBank/DDBJ databases">
        <title>The Acrasis kona genome and developmental transcriptomes reveal deep origins of eukaryotic multicellular pathways.</title>
        <authorList>
            <person name="Sheikh S."/>
            <person name="Fu C.-J."/>
            <person name="Brown M.W."/>
            <person name="Baldauf S.L."/>
        </authorList>
    </citation>
    <scope>NUCLEOTIDE SEQUENCE [LARGE SCALE GENOMIC DNA]</scope>
    <source>
        <strain evidence="9 10">ATCC MYA-3509</strain>
    </source>
</reference>
<sequence>MGTETKVASNANNNAQDEKQTVSIDQLRDDRKKLEHEILQMEQQLFSYESSYLEDTWPTGNIVRGFDGLIANKSKSKGAESNARKSKFKDTERLFSYSSESSSRAMQHVFESDRKAPSYIDFPIVLDTTVPQTEGELVEQTTKCGNVAFIDTNNPVYQNVFSYKRKEKIDMSSDSEN</sequence>
<comment type="subcellular location">
    <subcellularLocation>
        <location evidence="1">Nucleus</location>
    </subcellularLocation>
</comment>
<evidence type="ECO:0000256" key="2">
    <source>
        <dbReference type="ARBA" id="ARBA00010916"/>
    </source>
</evidence>
<keyword evidence="10" id="KW-1185">Reference proteome</keyword>
<dbReference type="Proteomes" id="UP001431209">
    <property type="component" value="Unassembled WGS sequence"/>
</dbReference>
<keyword evidence="4" id="KW-0805">Transcription regulation</keyword>
<proteinExistence type="inferred from homology"/>
<dbReference type="GO" id="GO:0005634">
    <property type="term" value="C:nucleus"/>
    <property type="evidence" value="ECO:0007669"/>
    <property type="project" value="UniProtKB-SubCell"/>
</dbReference>
<gene>
    <name evidence="9" type="ORF">AKO1_009030</name>
</gene>
<evidence type="ECO:0000256" key="8">
    <source>
        <dbReference type="SAM" id="MobiDB-lite"/>
    </source>
</evidence>
<dbReference type="InterPro" id="IPR015418">
    <property type="entry name" value="Eaf6"/>
</dbReference>
<evidence type="ECO:0000256" key="3">
    <source>
        <dbReference type="ARBA" id="ARBA00022853"/>
    </source>
</evidence>
<name>A0AAW2ZII3_9EUKA</name>
<protein>
    <submittedName>
        <fullName evidence="9">Chromatin modification-related protein</fullName>
    </submittedName>
</protein>
<evidence type="ECO:0000256" key="5">
    <source>
        <dbReference type="ARBA" id="ARBA00023054"/>
    </source>
</evidence>
<keyword evidence="5" id="KW-0175">Coiled coil</keyword>
<evidence type="ECO:0000313" key="9">
    <source>
        <dbReference type="EMBL" id="KAL0489117.1"/>
    </source>
</evidence>
<evidence type="ECO:0000256" key="7">
    <source>
        <dbReference type="ARBA" id="ARBA00023242"/>
    </source>
</evidence>
<dbReference type="EMBL" id="JAOPGA020001514">
    <property type="protein sequence ID" value="KAL0489117.1"/>
    <property type="molecule type" value="Genomic_DNA"/>
</dbReference>
<keyword evidence="7" id="KW-0539">Nucleus</keyword>
<comment type="similarity">
    <text evidence="2">Belongs to the EAF6 family.</text>
</comment>
<feature type="compositionally biased region" description="Basic and acidic residues" evidence="8">
    <location>
        <begin position="16"/>
        <end position="28"/>
    </location>
</feature>
<feature type="region of interest" description="Disordered" evidence="8">
    <location>
        <begin position="1"/>
        <end position="28"/>
    </location>
</feature>
<evidence type="ECO:0000256" key="6">
    <source>
        <dbReference type="ARBA" id="ARBA00023163"/>
    </source>
</evidence>
<comment type="caution">
    <text evidence="9">The sequence shown here is derived from an EMBL/GenBank/DDBJ whole genome shotgun (WGS) entry which is preliminary data.</text>
</comment>
<dbReference type="GO" id="GO:0006325">
    <property type="term" value="P:chromatin organization"/>
    <property type="evidence" value="ECO:0007669"/>
    <property type="project" value="UniProtKB-KW"/>
</dbReference>
<feature type="compositionally biased region" description="Polar residues" evidence="8">
    <location>
        <begin position="1"/>
        <end position="15"/>
    </location>
</feature>
<dbReference type="AlphaFoldDB" id="A0AAW2ZII3"/>
<keyword evidence="3" id="KW-0156">Chromatin regulator</keyword>
<evidence type="ECO:0000256" key="4">
    <source>
        <dbReference type="ARBA" id="ARBA00023015"/>
    </source>
</evidence>
<dbReference type="Pfam" id="PF09340">
    <property type="entry name" value="NuA4"/>
    <property type="match status" value="1"/>
</dbReference>
<organism evidence="9 10">
    <name type="scientific">Acrasis kona</name>
    <dbReference type="NCBI Taxonomy" id="1008807"/>
    <lineage>
        <taxon>Eukaryota</taxon>
        <taxon>Discoba</taxon>
        <taxon>Heterolobosea</taxon>
        <taxon>Tetramitia</taxon>
        <taxon>Eutetramitia</taxon>
        <taxon>Acrasidae</taxon>
        <taxon>Acrasis</taxon>
    </lineage>
</organism>
<dbReference type="GO" id="GO:0000123">
    <property type="term" value="C:histone acetyltransferase complex"/>
    <property type="evidence" value="ECO:0007669"/>
    <property type="project" value="InterPro"/>
</dbReference>
<evidence type="ECO:0000256" key="1">
    <source>
        <dbReference type="ARBA" id="ARBA00004123"/>
    </source>
</evidence>
<dbReference type="PANTHER" id="PTHR13476">
    <property type="entry name" value="CHROMATIN MODIFICATION-RELATED PROTEIN MEAF6"/>
    <property type="match status" value="1"/>
</dbReference>
<keyword evidence="6" id="KW-0804">Transcription</keyword>